<proteinExistence type="predicted"/>
<dbReference type="InterPro" id="IPR050504">
    <property type="entry name" value="IgSF_BTN/MOG"/>
</dbReference>
<keyword evidence="6" id="KW-0393">Immunoglobulin domain</keyword>
<dbReference type="SMART" id="SM00409">
    <property type="entry name" value="IG"/>
    <property type="match status" value="1"/>
</dbReference>
<dbReference type="Proteomes" id="UP000646548">
    <property type="component" value="Unassembled WGS sequence"/>
</dbReference>
<dbReference type="SUPFAM" id="SSF48726">
    <property type="entry name" value="Immunoglobulin"/>
    <property type="match status" value="1"/>
</dbReference>
<evidence type="ECO:0000256" key="4">
    <source>
        <dbReference type="ARBA" id="ARBA00023157"/>
    </source>
</evidence>
<gene>
    <name evidence="9" type="ORF">FQA47_022067</name>
</gene>
<keyword evidence="2" id="KW-0732">Signal</keyword>
<dbReference type="InterPro" id="IPR036179">
    <property type="entry name" value="Ig-like_dom_sf"/>
</dbReference>
<dbReference type="GO" id="GO:0009897">
    <property type="term" value="C:external side of plasma membrane"/>
    <property type="evidence" value="ECO:0007669"/>
    <property type="project" value="TreeGrafter"/>
</dbReference>
<dbReference type="InterPro" id="IPR003598">
    <property type="entry name" value="Ig_sub2"/>
</dbReference>
<accession>A0A834F0Q1</accession>
<evidence type="ECO:0000259" key="8">
    <source>
        <dbReference type="PROSITE" id="PS50835"/>
    </source>
</evidence>
<dbReference type="InterPro" id="IPR013106">
    <property type="entry name" value="Ig_V-set"/>
</dbReference>
<keyword evidence="4" id="KW-1015">Disulfide bond</keyword>
<evidence type="ECO:0000256" key="3">
    <source>
        <dbReference type="ARBA" id="ARBA00023136"/>
    </source>
</evidence>
<evidence type="ECO:0000256" key="5">
    <source>
        <dbReference type="ARBA" id="ARBA00023180"/>
    </source>
</evidence>
<dbReference type="Gene3D" id="2.60.40.10">
    <property type="entry name" value="Immunoglobulins"/>
    <property type="match status" value="1"/>
</dbReference>
<dbReference type="FunFam" id="2.60.40.10:FF:000142">
    <property type="entry name" value="V-set domain-containing T-cell activation inhibitor 1"/>
    <property type="match status" value="1"/>
</dbReference>
<keyword evidence="7" id="KW-1133">Transmembrane helix</keyword>
<comment type="subcellular location">
    <subcellularLocation>
        <location evidence="1">Membrane</location>
    </subcellularLocation>
</comment>
<name>A0A834F0Q1_ORYME</name>
<dbReference type="GO" id="GO:1903037">
    <property type="term" value="P:regulation of leukocyte cell-cell adhesion"/>
    <property type="evidence" value="ECO:0007669"/>
    <property type="project" value="UniProtKB-ARBA"/>
</dbReference>
<dbReference type="GO" id="GO:0050863">
    <property type="term" value="P:regulation of T cell activation"/>
    <property type="evidence" value="ECO:0007669"/>
    <property type="project" value="UniProtKB-ARBA"/>
</dbReference>
<dbReference type="InterPro" id="IPR007110">
    <property type="entry name" value="Ig-like_dom"/>
</dbReference>
<dbReference type="PANTHER" id="PTHR24100">
    <property type="entry name" value="BUTYROPHILIN"/>
    <property type="match status" value="1"/>
</dbReference>
<keyword evidence="7" id="KW-0812">Transmembrane</keyword>
<sequence length="180" mass="20082">MIVSVRPGDLKVFCPPMPVQTEPGQDVVLSCSVEPQINLTGQTVEWTRGTDDVVHRYRSQGDDKTDQHQRFNNRTFLNHQNLENGNVSLRLNNVTKEDEGNYSCCLRKKDWVRCSTITLIVVPQRDKRTNNRPGSALSPGVIAAIVLVVLGVGVLGVLAVLFRRRTRSDLQTDSACIALR</sequence>
<dbReference type="SMART" id="SM00408">
    <property type="entry name" value="IGc2"/>
    <property type="match status" value="1"/>
</dbReference>
<dbReference type="InterPro" id="IPR013783">
    <property type="entry name" value="Ig-like_fold"/>
</dbReference>
<dbReference type="InterPro" id="IPR003599">
    <property type="entry name" value="Ig_sub"/>
</dbReference>
<protein>
    <submittedName>
        <fullName evidence="9">Myelin-oligodendrocyte glycoprotein</fullName>
    </submittedName>
</protein>
<comment type="caution">
    <text evidence="9">The sequence shown here is derived from an EMBL/GenBank/DDBJ whole genome shotgun (WGS) entry which is preliminary data.</text>
</comment>
<evidence type="ECO:0000256" key="7">
    <source>
        <dbReference type="SAM" id="Phobius"/>
    </source>
</evidence>
<evidence type="ECO:0000256" key="2">
    <source>
        <dbReference type="ARBA" id="ARBA00022729"/>
    </source>
</evidence>
<organism evidence="9 10">
    <name type="scientific">Oryzias melastigma</name>
    <name type="common">Marine medaka</name>
    <dbReference type="NCBI Taxonomy" id="30732"/>
    <lineage>
        <taxon>Eukaryota</taxon>
        <taxon>Metazoa</taxon>
        <taxon>Chordata</taxon>
        <taxon>Craniata</taxon>
        <taxon>Vertebrata</taxon>
        <taxon>Euteleostomi</taxon>
        <taxon>Actinopterygii</taxon>
        <taxon>Neopterygii</taxon>
        <taxon>Teleostei</taxon>
        <taxon>Neoteleostei</taxon>
        <taxon>Acanthomorphata</taxon>
        <taxon>Ovalentaria</taxon>
        <taxon>Atherinomorphae</taxon>
        <taxon>Beloniformes</taxon>
        <taxon>Adrianichthyidae</taxon>
        <taxon>Oryziinae</taxon>
        <taxon>Oryzias</taxon>
    </lineage>
</organism>
<reference evidence="9" key="1">
    <citation type="journal article" name="BMC Genomics">
        <title>Long-read sequencing and de novo genome assembly of marine medaka (Oryzias melastigma).</title>
        <authorList>
            <person name="Liang P."/>
            <person name="Saqib H.S.A."/>
            <person name="Ni X."/>
            <person name="Shen Y."/>
        </authorList>
    </citation>
    <scope>NUCLEOTIDE SEQUENCE</scope>
    <source>
        <strain evidence="9">Bigg-433</strain>
    </source>
</reference>
<evidence type="ECO:0000313" key="10">
    <source>
        <dbReference type="Proteomes" id="UP000646548"/>
    </source>
</evidence>
<dbReference type="AlphaFoldDB" id="A0A834F0Q1"/>
<dbReference type="GO" id="GO:0001817">
    <property type="term" value="P:regulation of cytokine production"/>
    <property type="evidence" value="ECO:0007669"/>
    <property type="project" value="TreeGrafter"/>
</dbReference>
<dbReference type="PANTHER" id="PTHR24100:SF151">
    <property type="entry name" value="ICOS LIGAND"/>
    <property type="match status" value="1"/>
</dbReference>
<dbReference type="GO" id="GO:0005102">
    <property type="term" value="F:signaling receptor binding"/>
    <property type="evidence" value="ECO:0007669"/>
    <property type="project" value="TreeGrafter"/>
</dbReference>
<feature type="transmembrane region" description="Helical" evidence="7">
    <location>
        <begin position="141"/>
        <end position="162"/>
    </location>
</feature>
<feature type="domain" description="Ig-like" evidence="8">
    <location>
        <begin position="7"/>
        <end position="104"/>
    </location>
</feature>
<dbReference type="GO" id="GO:0050852">
    <property type="term" value="P:T cell receptor signaling pathway"/>
    <property type="evidence" value="ECO:0007669"/>
    <property type="project" value="TreeGrafter"/>
</dbReference>
<keyword evidence="3 7" id="KW-0472">Membrane</keyword>
<dbReference type="EMBL" id="WKFB01000514">
    <property type="protein sequence ID" value="KAF6720755.1"/>
    <property type="molecule type" value="Genomic_DNA"/>
</dbReference>
<dbReference type="Pfam" id="PF07686">
    <property type="entry name" value="V-set"/>
    <property type="match status" value="1"/>
</dbReference>
<evidence type="ECO:0000256" key="1">
    <source>
        <dbReference type="ARBA" id="ARBA00004370"/>
    </source>
</evidence>
<evidence type="ECO:0000256" key="6">
    <source>
        <dbReference type="ARBA" id="ARBA00023319"/>
    </source>
</evidence>
<evidence type="ECO:0000313" key="9">
    <source>
        <dbReference type="EMBL" id="KAF6720755.1"/>
    </source>
</evidence>
<keyword evidence="5" id="KW-0325">Glycoprotein</keyword>
<dbReference type="PROSITE" id="PS50835">
    <property type="entry name" value="IG_LIKE"/>
    <property type="match status" value="1"/>
</dbReference>